<dbReference type="SMART" id="SM00220">
    <property type="entry name" value="S_TKc"/>
    <property type="match status" value="1"/>
</dbReference>
<keyword evidence="6 7" id="KW-0694">RNA-binding</keyword>
<evidence type="ECO:0000256" key="5">
    <source>
        <dbReference type="ARBA" id="ARBA00022840"/>
    </source>
</evidence>
<keyword evidence="2" id="KW-0808">Transferase</keyword>
<reference evidence="11 12" key="2">
    <citation type="journal article" date="2022" name="Mol. Biol. Evol.">
        <title>Comparative Genomics Reveals Insights into the Divergent Evolution of Astigmatic Mites and Household Pest Adaptations.</title>
        <authorList>
            <person name="Xiong Q."/>
            <person name="Wan A.T."/>
            <person name="Liu X."/>
            <person name="Fung C.S."/>
            <person name="Xiao X."/>
            <person name="Malainual N."/>
            <person name="Hou J."/>
            <person name="Wang L."/>
            <person name="Wang M."/>
            <person name="Yang K.Y."/>
            <person name="Cui Y."/>
            <person name="Leung E.L."/>
            <person name="Nong W."/>
            <person name="Shin S.K."/>
            <person name="Au S.W."/>
            <person name="Jeong K.Y."/>
            <person name="Chew F.T."/>
            <person name="Hui J.H."/>
            <person name="Leung T.F."/>
            <person name="Tungtrongchitr A."/>
            <person name="Zhong N."/>
            <person name="Liu Z."/>
            <person name="Tsui S.K."/>
        </authorList>
    </citation>
    <scope>NUCLEOTIDE SEQUENCE [LARGE SCALE GENOMIC DNA]</scope>
    <source>
        <strain evidence="11">Derp</strain>
    </source>
</reference>
<dbReference type="SMART" id="SM00360">
    <property type="entry name" value="RRM"/>
    <property type="match status" value="1"/>
</dbReference>
<dbReference type="InterPro" id="IPR008271">
    <property type="entry name" value="Ser/Thr_kinase_AS"/>
</dbReference>
<evidence type="ECO:0000313" key="11">
    <source>
        <dbReference type="EMBL" id="KAH9420276.1"/>
    </source>
</evidence>
<feature type="compositionally biased region" description="Gly residues" evidence="8">
    <location>
        <begin position="524"/>
        <end position="543"/>
    </location>
</feature>
<feature type="compositionally biased region" description="Low complexity" evidence="8">
    <location>
        <begin position="551"/>
        <end position="565"/>
    </location>
</feature>
<evidence type="ECO:0000256" key="8">
    <source>
        <dbReference type="SAM" id="MobiDB-lite"/>
    </source>
</evidence>
<dbReference type="Gene3D" id="1.10.510.10">
    <property type="entry name" value="Transferase(Phosphotransferase) domain 1"/>
    <property type="match status" value="1"/>
</dbReference>
<dbReference type="PROSITE" id="PS50011">
    <property type="entry name" value="PROTEIN_KINASE_DOM"/>
    <property type="match status" value="1"/>
</dbReference>
<evidence type="ECO:0000256" key="3">
    <source>
        <dbReference type="ARBA" id="ARBA00022741"/>
    </source>
</evidence>
<dbReference type="PROSITE" id="PS00108">
    <property type="entry name" value="PROTEIN_KINASE_ST"/>
    <property type="match status" value="1"/>
</dbReference>
<keyword evidence="12" id="KW-1185">Reference proteome</keyword>
<sequence length="604" mass="67692">MDVLYKRGYTNLIKIDSGGQARVYKAEHVPDGQIVAIKIVHVENPNNTKLDDDLKRELQIISNLQHPNCIKIHKLLRSQGKVYIVMDFMPNGNIGSRVRNDGELCEWHARLWFCPIARAVKYLHEHKIAHRDLKLDNILLDIHWNPILTDFGFSRFVPILEDGSVQKSHTYCGTPSYNPPEILKQIPYDPFMADIWCLGVMLFIMINKTYPFDKSDREKMYEAQLEKRYKLRDVIEMKSSPDVKDLIDRLLEPQPELRPNIFDVCSHPWFPLILRENEFIVKRRSPATATAKTPTPNNDAKQPASPLTDYQQQLLKQQQQIFNNLTKSPGIDNAAARHYKPKIDRYNNNDMPIVPSDRRNRVFIGGIGDRITKEGLMTCFMMQGNNFVFFKDIEAEFGRYGKLTNVWVAQNPPGFAFVEFDHIAEADLAVNEMNGKSFMGSANKIRVEHSHGGKSRNGRRGGGGGRFDGPRSSFGGGPRGFNSGGDGGYRSNGGGYRRMGRDGGGFGGGSGRFDGGDKRRPFQSGGGGGGRFPSGGGGGGGPPRYGRSDRPYGGPRRSRSPSGRSNKYPPRIEPMSDHGFSPIGGGGYGNPRYLFIIIFFNETK</sequence>
<name>A0ABQ8JCF5_DERPT</name>
<dbReference type="Gene3D" id="3.30.70.330">
    <property type="match status" value="1"/>
</dbReference>
<feature type="compositionally biased region" description="Low complexity" evidence="8">
    <location>
        <begin position="286"/>
        <end position="296"/>
    </location>
</feature>
<reference evidence="11 12" key="1">
    <citation type="journal article" date="2018" name="J. Allergy Clin. Immunol.">
        <title>High-quality assembly of Dermatophagoides pteronyssinus genome and transcriptome reveals a wide range of novel allergens.</title>
        <authorList>
            <person name="Liu X.Y."/>
            <person name="Yang K.Y."/>
            <person name="Wang M.Q."/>
            <person name="Kwok J.S."/>
            <person name="Zeng X."/>
            <person name="Yang Z."/>
            <person name="Xiao X.J."/>
            <person name="Lau C.P."/>
            <person name="Li Y."/>
            <person name="Huang Z.M."/>
            <person name="Ba J.G."/>
            <person name="Yim A.K."/>
            <person name="Ouyang C.Y."/>
            <person name="Ngai S.M."/>
            <person name="Chan T.F."/>
            <person name="Leung E.L."/>
            <person name="Liu L."/>
            <person name="Liu Z.G."/>
            <person name="Tsui S.K."/>
        </authorList>
    </citation>
    <scope>NUCLEOTIDE SEQUENCE [LARGE SCALE GENOMIC DNA]</scope>
    <source>
        <strain evidence="11">Derp</strain>
    </source>
</reference>
<evidence type="ECO:0000259" key="9">
    <source>
        <dbReference type="PROSITE" id="PS50011"/>
    </source>
</evidence>
<organism evidence="11 12">
    <name type="scientific">Dermatophagoides pteronyssinus</name>
    <name type="common">European house dust mite</name>
    <dbReference type="NCBI Taxonomy" id="6956"/>
    <lineage>
        <taxon>Eukaryota</taxon>
        <taxon>Metazoa</taxon>
        <taxon>Ecdysozoa</taxon>
        <taxon>Arthropoda</taxon>
        <taxon>Chelicerata</taxon>
        <taxon>Arachnida</taxon>
        <taxon>Acari</taxon>
        <taxon>Acariformes</taxon>
        <taxon>Sarcoptiformes</taxon>
        <taxon>Astigmata</taxon>
        <taxon>Psoroptidia</taxon>
        <taxon>Analgoidea</taxon>
        <taxon>Pyroglyphidae</taxon>
        <taxon>Dermatophagoidinae</taxon>
        <taxon>Dermatophagoides</taxon>
    </lineage>
</organism>
<protein>
    <submittedName>
        <fullName evidence="11">Uncharacterized protein</fullName>
    </submittedName>
</protein>
<feature type="compositionally biased region" description="Gly residues" evidence="8">
    <location>
        <begin position="474"/>
        <end position="513"/>
    </location>
</feature>
<dbReference type="SUPFAM" id="SSF54928">
    <property type="entry name" value="RNA-binding domain, RBD"/>
    <property type="match status" value="1"/>
</dbReference>
<dbReference type="Proteomes" id="UP000887458">
    <property type="component" value="Unassembled WGS sequence"/>
</dbReference>
<dbReference type="EMBL" id="NJHN03000051">
    <property type="protein sequence ID" value="KAH9420276.1"/>
    <property type="molecule type" value="Genomic_DNA"/>
</dbReference>
<feature type="region of interest" description="Disordered" evidence="8">
    <location>
        <begin position="448"/>
        <end position="587"/>
    </location>
</feature>
<dbReference type="PANTHER" id="PTHR24345:SF91">
    <property type="entry name" value="SERINE_THREONINE-PROTEIN KINASE PLK4"/>
    <property type="match status" value="1"/>
</dbReference>
<evidence type="ECO:0000256" key="6">
    <source>
        <dbReference type="ARBA" id="ARBA00022884"/>
    </source>
</evidence>
<evidence type="ECO:0000313" key="12">
    <source>
        <dbReference type="Proteomes" id="UP000887458"/>
    </source>
</evidence>
<dbReference type="InterPro" id="IPR000719">
    <property type="entry name" value="Prot_kinase_dom"/>
</dbReference>
<evidence type="ECO:0000256" key="1">
    <source>
        <dbReference type="ARBA" id="ARBA00022527"/>
    </source>
</evidence>
<evidence type="ECO:0000256" key="4">
    <source>
        <dbReference type="ARBA" id="ARBA00022777"/>
    </source>
</evidence>
<evidence type="ECO:0000256" key="7">
    <source>
        <dbReference type="PROSITE-ProRule" id="PRU00176"/>
    </source>
</evidence>
<dbReference type="InterPro" id="IPR035979">
    <property type="entry name" value="RBD_domain_sf"/>
</dbReference>
<evidence type="ECO:0000259" key="10">
    <source>
        <dbReference type="PROSITE" id="PS50102"/>
    </source>
</evidence>
<dbReference type="InterPro" id="IPR000504">
    <property type="entry name" value="RRM_dom"/>
</dbReference>
<proteinExistence type="predicted"/>
<gene>
    <name evidence="11" type="ORF">DERP_011190</name>
</gene>
<feature type="domain" description="RRM" evidence="10">
    <location>
        <begin position="360"/>
        <end position="452"/>
    </location>
</feature>
<keyword evidence="3" id="KW-0547">Nucleotide-binding</keyword>
<feature type="region of interest" description="Disordered" evidence="8">
    <location>
        <begin position="286"/>
        <end position="305"/>
    </location>
</feature>
<dbReference type="InterPro" id="IPR011009">
    <property type="entry name" value="Kinase-like_dom_sf"/>
</dbReference>
<dbReference type="Pfam" id="PF00076">
    <property type="entry name" value="RRM_1"/>
    <property type="match status" value="1"/>
</dbReference>
<dbReference type="InterPro" id="IPR012677">
    <property type="entry name" value="Nucleotide-bd_a/b_plait_sf"/>
</dbReference>
<evidence type="ECO:0000256" key="2">
    <source>
        <dbReference type="ARBA" id="ARBA00022679"/>
    </source>
</evidence>
<comment type="caution">
    <text evidence="11">The sequence shown here is derived from an EMBL/GenBank/DDBJ whole genome shotgun (WGS) entry which is preliminary data.</text>
</comment>
<dbReference type="PANTHER" id="PTHR24345">
    <property type="entry name" value="SERINE/THREONINE-PROTEIN KINASE PLK"/>
    <property type="match status" value="1"/>
</dbReference>
<dbReference type="SUPFAM" id="SSF56112">
    <property type="entry name" value="Protein kinase-like (PK-like)"/>
    <property type="match status" value="1"/>
</dbReference>
<accession>A0ABQ8JCF5</accession>
<dbReference type="PROSITE" id="PS50102">
    <property type="entry name" value="RRM"/>
    <property type="match status" value="1"/>
</dbReference>
<keyword evidence="1" id="KW-0723">Serine/threonine-protein kinase</keyword>
<feature type="domain" description="Protein kinase" evidence="9">
    <location>
        <begin position="9"/>
        <end position="270"/>
    </location>
</feature>
<keyword evidence="4" id="KW-0418">Kinase</keyword>
<keyword evidence="5" id="KW-0067">ATP-binding</keyword>
<dbReference type="Pfam" id="PF00069">
    <property type="entry name" value="Pkinase"/>
    <property type="match status" value="1"/>
</dbReference>